<dbReference type="InterPro" id="IPR012131">
    <property type="entry name" value="Hstdl_DH"/>
</dbReference>
<dbReference type="EC" id="1.1.1.23" evidence="8"/>
<keyword evidence="5 6" id="KW-0560">Oxidoreductase</keyword>
<evidence type="ECO:0000256" key="1">
    <source>
        <dbReference type="ARBA" id="ARBA00001947"/>
    </source>
</evidence>
<dbReference type="SUPFAM" id="SSF53720">
    <property type="entry name" value="ALDH-like"/>
    <property type="match status" value="1"/>
</dbReference>
<evidence type="ECO:0000313" key="9">
    <source>
        <dbReference type="Proteomes" id="UP001461341"/>
    </source>
</evidence>
<dbReference type="CDD" id="cd06572">
    <property type="entry name" value="Histidinol_dh"/>
    <property type="match status" value="1"/>
</dbReference>
<dbReference type="Proteomes" id="UP001461341">
    <property type="component" value="Chromosome"/>
</dbReference>
<accession>A0ABZ2YAT0</accession>
<dbReference type="PANTHER" id="PTHR21256">
    <property type="entry name" value="HISTIDINOL DEHYDROGENASE HDH"/>
    <property type="match status" value="1"/>
</dbReference>
<keyword evidence="3" id="KW-0479">Metal-binding</keyword>
<dbReference type="PROSITE" id="PS00611">
    <property type="entry name" value="HISOL_DEHYDROGENASE"/>
    <property type="match status" value="1"/>
</dbReference>
<evidence type="ECO:0000256" key="4">
    <source>
        <dbReference type="ARBA" id="ARBA00022833"/>
    </source>
</evidence>
<reference evidence="8 9" key="1">
    <citation type="submission" date="2023-03" db="EMBL/GenBank/DDBJ databases">
        <title>Novel Species.</title>
        <authorList>
            <person name="Ma S."/>
        </authorList>
    </citation>
    <scope>NUCLEOTIDE SEQUENCE [LARGE SCALE GENOMIC DNA]</scope>
    <source>
        <strain evidence="8 9">B11</strain>
    </source>
</reference>
<keyword evidence="4" id="KW-0862">Zinc</keyword>
<dbReference type="EMBL" id="CP121689">
    <property type="protein sequence ID" value="WZL76109.1"/>
    <property type="molecule type" value="Genomic_DNA"/>
</dbReference>
<dbReference type="PANTHER" id="PTHR21256:SF2">
    <property type="entry name" value="HISTIDINE BIOSYNTHESIS TRIFUNCTIONAL PROTEIN"/>
    <property type="match status" value="1"/>
</dbReference>
<dbReference type="NCBIfam" id="TIGR00069">
    <property type="entry name" value="hisD"/>
    <property type="match status" value="1"/>
</dbReference>
<dbReference type="InterPro" id="IPR016161">
    <property type="entry name" value="Ald_DH/histidinol_DH"/>
</dbReference>
<evidence type="ECO:0000256" key="2">
    <source>
        <dbReference type="ARBA" id="ARBA00010178"/>
    </source>
</evidence>
<comment type="similarity">
    <text evidence="2 6 7">Belongs to the histidinol dehydrogenase family.</text>
</comment>
<sequence length="439" mass="48737">MKSIPVILKPVFDQEEVLSDLALSRRETFRFFEQATERVRKIVEDVLEKGDAAVSHYTRQFDGCNVTDFLISQARLEESWESLSSSFKETLKVIVDRVRRFHRLQKTNSWWLSEQGSFMGEWMRPLQSCAVYVPGGRFAYPSSLIMGVVPAQEAGVKNIMVFTPPDREGNVSPEIMATCFYLGIDNLYRVGGAQAIAACAFGTESIPAVDKIVGPGNVYVTAAKKLLYGVVGIDALAGPSEVVIVAERGARADWIALDLLAQAEHDPLAKSILLSDSEELLVTVKKKVEREWASNPLERTVPIYLYQLENLDLAWKIVEAIAPEHLEVMVSRGFEVVDKVKSAGAIFIGPYAPVALGDYGYGPNHVLPTQGSSRFASPLSVRDFVVASSVVVPASDPNINFELFAELAAREGLYFHQKSLLARMNRDLQADIRREYQES</sequence>
<evidence type="ECO:0000256" key="7">
    <source>
        <dbReference type="RuleBase" id="RU004175"/>
    </source>
</evidence>
<keyword evidence="9" id="KW-1185">Reference proteome</keyword>
<dbReference type="PRINTS" id="PR00083">
    <property type="entry name" value="HOLDHDRGNASE"/>
</dbReference>
<protein>
    <submittedName>
        <fullName evidence="8">Histidinol dehydrogenase</fullName>
        <ecNumber evidence="8">1.1.1.23</ecNumber>
    </submittedName>
</protein>
<dbReference type="PIRSF" id="PIRSF000099">
    <property type="entry name" value="Histidinol_dh"/>
    <property type="match status" value="1"/>
</dbReference>
<organism evidence="8 9">
    <name type="scientific">Thermatribacter velox</name>
    <dbReference type="NCBI Taxonomy" id="3039681"/>
    <lineage>
        <taxon>Bacteria</taxon>
        <taxon>Pseudomonadati</taxon>
        <taxon>Atribacterota</taxon>
        <taxon>Atribacteria</taxon>
        <taxon>Atribacterales</taxon>
        <taxon>Thermatribacteraceae</taxon>
        <taxon>Thermatribacter</taxon>
    </lineage>
</organism>
<proteinExistence type="inferred from homology"/>
<dbReference type="GO" id="GO:0004399">
    <property type="term" value="F:histidinol dehydrogenase activity"/>
    <property type="evidence" value="ECO:0007669"/>
    <property type="project" value="UniProtKB-EC"/>
</dbReference>
<dbReference type="RefSeq" id="WP_369018265.1">
    <property type="nucleotide sequence ID" value="NZ_CP121689.1"/>
</dbReference>
<evidence type="ECO:0000256" key="5">
    <source>
        <dbReference type="ARBA" id="ARBA00023002"/>
    </source>
</evidence>
<dbReference type="Gene3D" id="3.40.50.1980">
    <property type="entry name" value="Nitrogenase molybdenum iron protein domain"/>
    <property type="match status" value="2"/>
</dbReference>
<evidence type="ECO:0000256" key="6">
    <source>
        <dbReference type="PIRNR" id="PIRNR000099"/>
    </source>
</evidence>
<evidence type="ECO:0000313" key="8">
    <source>
        <dbReference type="EMBL" id="WZL76109.1"/>
    </source>
</evidence>
<name>A0ABZ2YAT0_9BACT</name>
<evidence type="ECO:0000256" key="3">
    <source>
        <dbReference type="ARBA" id="ARBA00022723"/>
    </source>
</evidence>
<dbReference type="Pfam" id="PF00815">
    <property type="entry name" value="Histidinol_dh"/>
    <property type="match status" value="1"/>
</dbReference>
<dbReference type="InterPro" id="IPR022695">
    <property type="entry name" value="Histidinol_DH_monofunct"/>
</dbReference>
<dbReference type="Gene3D" id="1.20.5.1300">
    <property type="match status" value="1"/>
</dbReference>
<comment type="cofactor">
    <cofactor evidence="1">
        <name>Zn(2+)</name>
        <dbReference type="ChEBI" id="CHEBI:29105"/>
    </cofactor>
</comment>
<gene>
    <name evidence="8" type="primary">hisD</name>
    <name evidence="8" type="ORF">QBE54_11135</name>
</gene>
<dbReference type="InterPro" id="IPR001692">
    <property type="entry name" value="Histidinol_DH_CS"/>
</dbReference>